<dbReference type="EMBL" id="CP007739">
    <property type="protein sequence ID" value="AIE61497.1"/>
    <property type="molecule type" value="Genomic_DNA"/>
</dbReference>
<proteinExistence type="predicted"/>
<gene>
    <name evidence="1" type="ORF">BMMGA3_15720</name>
</gene>
<reference evidence="1 2" key="1">
    <citation type="journal article" date="2015" name="BMC Genomics">
        <title>Transcriptome analysis of thermophilic methylotrophic Bacillus methanolicus MGA3 using RNA-sequencing provides detailed insights into its previously uncharted transcriptional landscape.</title>
        <authorList>
            <person name="Irla M."/>
            <person name="Neshat A."/>
            <person name="Brautaset T."/>
            <person name="Ruckert C."/>
            <person name="Kalinowski J."/>
            <person name="Wendisch V.F."/>
        </authorList>
    </citation>
    <scope>NUCLEOTIDE SEQUENCE [LARGE SCALE GENOMIC DNA]</scope>
    <source>
        <strain evidence="2">MGA3 / ATCC 53907</strain>
    </source>
</reference>
<name>I3EBE6_BACMM</name>
<dbReference type="OrthoDB" id="2811497at2"/>
<dbReference type="HOGENOM" id="CLU_800895_0_0_9"/>
<accession>I3EBE6</accession>
<keyword evidence="2" id="KW-1185">Reference proteome</keyword>
<dbReference type="Proteomes" id="UP000027602">
    <property type="component" value="Chromosome"/>
</dbReference>
<organism evidence="1 2">
    <name type="scientific">Bacillus methanolicus (strain MGA3 / ATCC 53907)</name>
    <dbReference type="NCBI Taxonomy" id="796606"/>
    <lineage>
        <taxon>Bacteria</taxon>
        <taxon>Bacillati</taxon>
        <taxon>Bacillota</taxon>
        <taxon>Bacilli</taxon>
        <taxon>Bacillales</taxon>
        <taxon>Bacillaceae</taxon>
        <taxon>Bacillus</taxon>
    </lineage>
</organism>
<dbReference type="RefSeq" id="WP_003346702.1">
    <property type="nucleotide sequence ID" value="NZ_ADWW01000001.1"/>
</dbReference>
<dbReference type="PROSITE" id="PS51257">
    <property type="entry name" value="PROKAR_LIPOPROTEIN"/>
    <property type="match status" value="1"/>
</dbReference>
<protein>
    <submittedName>
        <fullName evidence="1">Putative secreted protein</fullName>
    </submittedName>
</protein>
<dbReference type="eggNOG" id="ENOG503399V">
    <property type="taxonomic scope" value="Bacteria"/>
</dbReference>
<evidence type="ECO:0000313" key="2">
    <source>
        <dbReference type="Proteomes" id="UP000027602"/>
    </source>
</evidence>
<dbReference type="KEGG" id="bmet:BMMGA3_15720"/>
<dbReference type="AlphaFoldDB" id="I3EBE6"/>
<sequence>MVKKLILALLTSILFLTGCQSIKGVNLNQMVLNSSRIKSAESKMTASWHLTYNKAQVKDKDLLKVLDLLNHAQLTVQTKMQNINTLSLEGNVILQKGKIPFRLYADQKEMVLLIDNATKPIRIPMDNGTSQNEKWVQDLQTKICEPIVKNLPNPKHISVQTKSEKVQGGTVAGYKVHAEIYANEAPEFLLAFLNNLLKNEKAITQIVNAVNELNKATGGDSSMTAAEFKAGLQEFKMQVTQNLPELKKSKLLSAKNYFKTDILLDRNFFERKSSSDLNIASIEDDSGLKGIRLHVENETWNINKPVTAKKIKYSSYLTENATREEFLATLDKKRSVLYKILTSFTN</sequence>
<evidence type="ECO:0000313" key="1">
    <source>
        <dbReference type="EMBL" id="AIE61497.1"/>
    </source>
</evidence>